<accession>A0A3N1HMR6</accession>
<keyword evidence="2" id="KW-1185">Reference proteome</keyword>
<sequence>MRRRPLPATLVRRARDQAGCLSRPQLRAHGVDADAERLRVESGRWQRVGPCVVVLHGGPLGREARLWAAVLTTPAAALGAWTALEVHGLRGWERDLVHLVADAGRGRRRAPGTRLSTTTRPAVVRLRRGLPVHDVPRAAVDAAGSCSTVRAAGGLVAAVVQQRLTTTDRLRAELSAAGPVRHRAALRSVLEDVAGGAGSLAEVDLAVLCRRAGLPVPLRQAVREDATGRRRYLDAEWRRPDGRRVLLEVDGVGHLEQSQWYDDLLRAAEVSVPGEVVLRLPARALRAEPARVVALLRRHLVP</sequence>
<dbReference type="OrthoDB" id="3209715at2"/>
<dbReference type="EMBL" id="RJKN01000003">
    <property type="protein sequence ID" value="ROP43761.1"/>
    <property type="molecule type" value="Genomic_DNA"/>
</dbReference>
<dbReference type="RefSeq" id="WP_148058031.1">
    <property type="nucleotide sequence ID" value="NZ_RJKN01000003.1"/>
</dbReference>
<dbReference type="AlphaFoldDB" id="A0A3N1HMR6"/>
<dbReference type="Proteomes" id="UP000276232">
    <property type="component" value="Unassembled WGS sequence"/>
</dbReference>
<gene>
    <name evidence="1" type="ORF">EDC03_1355</name>
</gene>
<comment type="caution">
    <text evidence="1">The sequence shown here is derived from an EMBL/GenBank/DDBJ whole genome shotgun (WGS) entry which is preliminary data.</text>
</comment>
<dbReference type="InParanoid" id="A0A3N1HMR6"/>
<evidence type="ECO:0000313" key="2">
    <source>
        <dbReference type="Proteomes" id="UP000276232"/>
    </source>
</evidence>
<evidence type="ECO:0000313" key="1">
    <source>
        <dbReference type="EMBL" id="ROP43761.1"/>
    </source>
</evidence>
<organism evidence="1 2">
    <name type="scientific">Pseudokineococcus lusitanus</name>
    <dbReference type="NCBI Taxonomy" id="763993"/>
    <lineage>
        <taxon>Bacteria</taxon>
        <taxon>Bacillati</taxon>
        <taxon>Actinomycetota</taxon>
        <taxon>Actinomycetes</taxon>
        <taxon>Kineosporiales</taxon>
        <taxon>Kineosporiaceae</taxon>
        <taxon>Pseudokineococcus</taxon>
    </lineage>
</organism>
<protein>
    <recommendedName>
        <fullName evidence="3">DUF559 domain-containing protein</fullName>
    </recommendedName>
</protein>
<name>A0A3N1HMR6_9ACTN</name>
<proteinExistence type="predicted"/>
<evidence type="ECO:0008006" key="3">
    <source>
        <dbReference type="Google" id="ProtNLM"/>
    </source>
</evidence>
<reference evidence="1 2" key="1">
    <citation type="journal article" date="2015" name="Stand. Genomic Sci.">
        <title>Genomic Encyclopedia of Bacterial and Archaeal Type Strains, Phase III: the genomes of soil and plant-associated and newly described type strains.</title>
        <authorList>
            <person name="Whitman W.B."/>
            <person name="Woyke T."/>
            <person name="Klenk H.P."/>
            <person name="Zhou Y."/>
            <person name="Lilburn T.G."/>
            <person name="Beck B.J."/>
            <person name="De Vos P."/>
            <person name="Vandamme P."/>
            <person name="Eisen J.A."/>
            <person name="Garrity G."/>
            <person name="Hugenholtz P."/>
            <person name="Kyrpides N.C."/>
        </authorList>
    </citation>
    <scope>NUCLEOTIDE SEQUENCE [LARGE SCALE GENOMIC DNA]</scope>
    <source>
        <strain evidence="1 2">CECT 7306</strain>
    </source>
</reference>